<dbReference type="GO" id="GO:0030246">
    <property type="term" value="F:carbohydrate binding"/>
    <property type="evidence" value="ECO:0007669"/>
    <property type="project" value="TreeGrafter"/>
</dbReference>
<dbReference type="GO" id="GO:0019899">
    <property type="term" value="F:enzyme binding"/>
    <property type="evidence" value="ECO:0007669"/>
    <property type="project" value="TreeGrafter"/>
</dbReference>
<dbReference type="RefSeq" id="WP_057506614.1">
    <property type="nucleotide sequence ID" value="NZ_LLXS01000067.1"/>
</dbReference>
<dbReference type="GO" id="GO:1901135">
    <property type="term" value="P:carbohydrate derivative metabolic process"/>
    <property type="evidence" value="ECO:0007669"/>
    <property type="project" value="InterPro"/>
</dbReference>
<dbReference type="GO" id="GO:0070095">
    <property type="term" value="F:fructose-6-phosphate binding"/>
    <property type="evidence" value="ECO:0007669"/>
    <property type="project" value="TreeGrafter"/>
</dbReference>
<protein>
    <recommendedName>
        <fullName evidence="3">SIS domain-containing protein</fullName>
    </recommendedName>
</protein>
<comment type="caution">
    <text evidence="4">The sequence shown here is derived from an EMBL/GenBank/DDBJ whole genome shotgun (WGS) entry which is preliminary data.</text>
</comment>
<dbReference type="InterPro" id="IPR046348">
    <property type="entry name" value="SIS_dom_sf"/>
</dbReference>
<dbReference type="PROSITE" id="PS51464">
    <property type="entry name" value="SIS"/>
    <property type="match status" value="1"/>
</dbReference>
<keyword evidence="1" id="KW-0119">Carbohydrate metabolism</keyword>
<gene>
    <name evidence="4" type="ORF">ARC78_02400</name>
</gene>
<keyword evidence="5" id="KW-1185">Reference proteome</keyword>
<dbReference type="Gene3D" id="3.40.50.10490">
    <property type="entry name" value="Glucose-6-phosphate isomerase like protein, domain 1"/>
    <property type="match status" value="2"/>
</dbReference>
<dbReference type="EMBL" id="LLXS01000067">
    <property type="protein sequence ID" value="KRG37950.1"/>
    <property type="molecule type" value="Genomic_DNA"/>
</dbReference>
<feature type="signal peptide" evidence="2">
    <location>
        <begin position="1"/>
        <end position="16"/>
    </location>
</feature>
<proteinExistence type="predicted"/>
<name>A0A0R0A859_9GAMM</name>
<dbReference type="InterPro" id="IPR040190">
    <property type="entry name" value="MURQ/GCKR"/>
</dbReference>
<dbReference type="InterPro" id="IPR001347">
    <property type="entry name" value="SIS_dom"/>
</dbReference>
<dbReference type="PANTHER" id="PTHR10088:SF4">
    <property type="entry name" value="GLUCOKINASE REGULATORY PROTEIN"/>
    <property type="match status" value="1"/>
</dbReference>
<keyword evidence="2" id="KW-0732">Signal</keyword>
<organism evidence="4 5">
    <name type="scientific">Stenotrophomonas pictorum JCM 9942</name>
    <dbReference type="NCBI Taxonomy" id="1236960"/>
    <lineage>
        <taxon>Bacteria</taxon>
        <taxon>Pseudomonadati</taxon>
        <taxon>Pseudomonadota</taxon>
        <taxon>Gammaproteobacteria</taxon>
        <taxon>Lysobacterales</taxon>
        <taxon>Lysobacteraceae</taxon>
        <taxon>Stenotrophomonas</taxon>
    </lineage>
</organism>
<dbReference type="PANTHER" id="PTHR10088">
    <property type="entry name" value="GLUCOKINASE REGULATORY PROTEIN"/>
    <property type="match status" value="1"/>
</dbReference>
<dbReference type="SUPFAM" id="SSF53697">
    <property type="entry name" value="SIS domain"/>
    <property type="match status" value="1"/>
</dbReference>
<reference evidence="4 5" key="1">
    <citation type="submission" date="2015-10" db="EMBL/GenBank/DDBJ databases">
        <title>Genome sequencing and analysis of members of genus Stenotrophomonas.</title>
        <authorList>
            <person name="Patil P.P."/>
            <person name="Midha S."/>
            <person name="Patil P.B."/>
        </authorList>
    </citation>
    <scope>NUCLEOTIDE SEQUENCE [LARGE SCALE GENOMIC DNA]</scope>
    <source>
        <strain evidence="4 5">JCM 9942</strain>
    </source>
</reference>
<feature type="domain" description="SIS" evidence="3">
    <location>
        <begin position="101"/>
        <end position="301"/>
    </location>
</feature>
<evidence type="ECO:0000256" key="1">
    <source>
        <dbReference type="ARBA" id="ARBA00023277"/>
    </source>
</evidence>
<evidence type="ECO:0000259" key="3">
    <source>
        <dbReference type="PROSITE" id="PS51464"/>
    </source>
</evidence>
<dbReference type="GO" id="GO:0042593">
    <property type="term" value="P:glucose homeostasis"/>
    <property type="evidence" value="ECO:0007669"/>
    <property type="project" value="TreeGrafter"/>
</dbReference>
<accession>A0A0R0A859</accession>
<dbReference type="GO" id="GO:0009750">
    <property type="term" value="P:response to fructose"/>
    <property type="evidence" value="ECO:0007669"/>
    <property type="project" value="TreeGrafter"/>
</dbReference>
<dbReference type="Proteomes" id="UP000050836">
    <property type="component" value="Unassembled WGS sequence"/>
</dbReference>
<feature type="chain" id="PRO_5006390401" description="SIS domain-containing protein" evidence="2">
    <location>
        <begin position="17"/>
        <end position="694"/>
    </location>
</feature>
<evidence type="ECO:0000313" key="5">
    <source>
        <dbReference type="Proteomes" id="UP000050836"/>
    </source>
</evidence>
<dbReference type="GO" id="GO:0005829">
    <property type="term" value="C:cytosol"/>
    <property type="evidence" value="ECO:0007669"/>
    <property type="project" value="TreeGrafter"/>
</dbReference>
<evidence type="ECO:0000313" key="4">
    <source>
        <dbReference type="EMBL" id="KRG37950.1"/>
    </source>
</evidence>
<dbReference type="AlphaFoldDB" id="A0A0R0A859"/>
<dbReference type="GO" id="GO:0004857">
    <property type="term" value="F:enzyme inhibitor activity"/>
    <property type="evidence" value="ECO:0007669"/>
    <property type="project" value="TreeGrafter"/>
</dbReference>
<evidence type="ECO:0000256" key="2">
    <source>
        <dbReference type="SAM" id="SignalP"/>
    </source>
</evidence>
<sequence length="694" mass="74610">MSLALTLLAVCPLASASERLGLVASAESTQFVQQRGQFQLHTLLTEQRHPKTWNLSDVAAADPAQALSQLLSVDEDVAIALAALADDPQRMAALQAASAAVQGALRDGHRIYFYGTGSTGRLAETLESGLWRPFWHRLQADPVWPQLAGRLPPALGERVRGQITGGDRALISSLEGFEDLPLIGALQLRDDGIGAGDVVFAVTEGGETSAVIGTALAAADQRGPGTDRVWFVYNNPDAVLRPFERSQRVLDDARIGKIALPTGPQAITGSTRMQATTTSLYVLGLVLEDALRALLLPQLAPADAQRLGLDSRDTLATRLRGFARLQQAVAAHAPQLARWTQREAQAYADGHHATYLAGQALMPVFVDVTERAPTFRLAPLDRTDTAPPASWIRVWAPVDTPQAAWETLLQRPFQGLEAARYRPAFEQVDDPALRQTALRSLERAGGEQQALYDLSWSADNRQRLPPQPGDLGVLLRYADEPLDTLARQWWQTFDRAGAGVLTVTVGQPRDGSQSVPVPAGAGPDIVLDLPQGNDPLGLDRTLALKMALNAHSTAVMARLGRTVGNTMTAVQPGNLKLIGRATYLIQAHVNPVLESARWRQRHGATAALSYAEANALLFEAIARRAVLPETGKLPEVELAIVAALERLDSGNPLDWPGAAQQLRDHGLNGYLRGWADAAQPQAPPAAAVDNGQSR</sequence>